<evidence type="ECO:0000256" key="6">
    <source>
        <dbReference type="ARBA" id="ARBA00022782"/>
    </source>
</evidence>
<dbReference type="InterPro" id="IPR000719">
    <property type="entry name" value="Prot_kinase_dom"/>
</dbReference>
<dbReference type="SUPFAM" id="SSF56112">
    <property type="entry name" value="Protein kinase-like (PK-like)"/>
    <property type="match status" value="1"/>
</dbReference>
<keyword evidence="14" id="KW-1185">Reference proteome</keyword>
<accession>A0ABY6KZG8</accession>
<evidence type="ECO:0000256" key="7">
    <source>
        <dbReference type="ARBA" id="ARBA00022840"/>
    </source>
</evidence>
<keyword evidence="3" id="KW-0597">Phosphoprotein</keyword>
<dbReference type="PROSITE" id="PS00108">
    <property type="entry name" value="PROTEIN_KINASE_ST"/>
    <property type="match status" value="1"/>
</dbReference>
<comment type="cofactor">
    <cofactor evidence="1">
        <name>Mg(2+)</name>
        <dbReference type="ChEBI" id="CHEBI:18420"/>
    </cofactor>
</comment>
<dbReference type="Pfam" id="PF00069">
    <property type="entry name" value="Pkinase"/>
    <property type="match status" value="1"/>
</dbReference>
<protein>
    <recommendedName>
        <fullName evidence="12">Protein kinase domain-containing protein</fullName>
    </recommendedName>
</protein>
<evidence type="ECO:0000256" key="5">
    <source>
        <dbReference type="ARBA" id="ARBA00022741"/>
    </source>
</evidence>
<keyword evidence="8" id="KW-0460">Magnesium</keyword>
<feature type="domain" description="Protein kinase" evidence="12">
    <location>
        <begin position="27"/>
        <end position="284"/>
    </location>
</feature>
<dbReference type="Proteomes" id="UP001235939">
    <property type="component" value="Chromosome 11"/>
</dbReference>
<keyword evidence="5" id="KW-0547">Nucleotide-binding</keyword>
<evidence type="ECO:0000313" key="13">
    <source>
        <dbReference type="EMBL" id="UYV74271.1"/>
    </source>
</evidence>
<feature type="transmembrane region" description="Helical" evidence="11">
    <location>
        <begin position="209"/>
        <end position="228"/>
    </location>
</feature>
<dbReference type="PANTHER" id="PTHR24346:SF102">
    <property type="entry name" value="TESTIS-SPECIFIC SERINE_THREONINE-PROTEIN KINASE 1"/>
    <property type="match status" value="1"/>
</dbReference>
<keyword evidence="11" id="KW-0472">Membrane</keyword>
<dbReference type="SMART" id="SM00220">
    <property type="entry name" value="S_TKc"/>
    <property type="match status" value="1"/>
</dbReference>
<keyword evidence="4" id="KW-0479">Metal-binding</keyword>
<evidence type="ECO:0000256" key="10">
    <source>
        <dbReference type="ARBA" id="ARBA00022871"/>
    </source>
</evidence>
<gene>
    <name evidence="13" type="ORF">LAZ67_11002760</name>
</gene>
<dbReference type="EMBL" id="CP092873">
    <property type="protein sequence ID" value="UYV74271.1"/>
    <property type="molecule type" value="Genomic_DNA"/>
</dbReference>
<sequence>MSRRSSRTDEGRRSVMSPVEILSREGYKLGHTIGEGSYCKVRIAEKSGQRTAVKIISRQKASTEYWKRFLPRELSILSELDHPNIIRIYRVLETAEIVFIFMDYAERGDLLDCIRRNGRLPEASVRRYFTQLVRAVQYLHSKQITHRDLKCENVLITQDDNIKLTDFGFSRKCVDPETGRRVLSQTFCGSTAYAAPEVLQGMSYNPMMYDVWSLGCILFIMLTGTMPFDDSNLKKMIRHQLEKRFKYPQSVSSEISRECRALIRIPPIKINGVKEWSGLRDGLIKCTKQKPEFYTSGRYINVQSHTTSDYRTASKWLEDRHYTFHFKILDDEKCLRVVVRGLDRCITIPEIQEDLENKGFEMSKLARLRNSRTKEELPLIQVTLP</sequence>
<dbReference type="InterPro" id="IPR011009">
    <property type="entry name" value="Kinase-like_dom_sf"/>
</dbReference>
<dbReference type="PROSITE" id="PS50011">
    <property type="entry name" value="PROTEIN_KINASE_DOM"/>
    <property type="match status" value="1"/>
</dbReference>
<keyword evidence="2" id="KW-0217">Developmental protein</keyword>
<dbReference type="InterPro" id="IPR008271">
    <property type="entry name" value="Ser/Thr_kinase_AS"/>
</dbReference>
<keyword evidence="7" id="KW-0067">ATP-binding</keyword>
<keyword evidence="11" id="KW-0812">Transmembrane</keyword>
<evidence type="ECO:0000256" key="8">
    <source>
        <dbReference type="ARBA" id="ARBA00022842"/>
    </source>
</evidence>
<evidence type="ECO:0000256" key="2">
    <source>
        <dbReference type="ARBA" id="ARBA00022473"/>
    </source>
</evidence>
<keyword evidence="6" id="KW-0221">Differentiation</keyword>
<keyword evidence="9" id="KW-0832">Ubl conjugation</keyword>
<evidence type="ECO:0000259" key="12">
    <source>
        <dbReference type="PROSITE" id="PS50011"/>
    </source>
</evidence>
<evidence type="ECO:0000256" key="1">
    <source>
        <dbReference type="ARBA" id="ARBA00001946"/>
    </source>
</evidence>
<proteinExistence type="predicted"/>
<organism evidence="13 14">
    <name type="scientific">Cordylochernes scorpioides</name>
    <dbReference type="NCBI Taxonomy" id="51811"/>
    <lineage>
        <taxon>Eukaryota</taxon>
        <taxon>Metazoa</taxon>
        <taxon>Ecdysozoa</taxon>
        <taxon>Arthropoda</taxon>
        <taxon>Chelicerata</taxon>
        <taxon>Arachnida</taxon>
        <taxon>Pseudoscorpiones</taxon>
        <taxon>Cheliferoidea</taxon>
        <taxon>Chernetidae</taxon>
        <taxon>Cordylochernes</taxon>
    </lineage>
</organism>
<name>A0ABY6KZG8_9ARAC</name>
<evidence type="ECO:0000256" key="4">
    <source>
        <dbReference type="ARBA" id="ARBA00022723"/>
    </source>
</evidence>
<dbReference type="PANTHER" id="PTHR24346">
    <property type="entry name" value="MAP/MICROTUBULE AFFINITY-REGULATING KINASE"/>
    <property type="match status" value="1"/>
</dbReference>
<evidence type="ECO:0000256" key="3">
    <source>
        <dbReference type="ARBA" id="ARBA00022553"/>
    </source>
</evidence>
<keyword evidence="11" id="KW-1133">Transmembrane helix</keyword>
<keyword evidence="10" id="KW-0744">Spermatogenesis</keyword>
<evidence type="ECO:0000256" key="9">
    <source>
        <dbReference type="ARBA" id="ARBA00022843"/>
    </source>
</evidence>
<evidence type="ECO:0000313" key="14">
    <source>
        <dbReference type="Proteomes" id="UP001235939"/>
    </source>
</evidence>
<evidence type="ECO:0000256" key="11">
    <source>
        <dbReference type="SAM" id="Phobius"/>
    </source>
</evidence>
<reference evidence="13 14" key="1">
    <citation type="submission" date="2022-01" db="EMBL/GenBank/DDBJ databases">
        <title>A chromosomal length assembly of Cordylochernes scorpioides.</title>
        <authorList>
            <person name="Zeh D."/>
            <person name="Zeh J."/>
        </authorList>
    </citation>
    <scope>NUCLEOTIDE SEQUENCE [LARGE SCALE GENOMIC DNA]</scope>
    <source>
        <strain evidence="13">IN4F17</strain>
        <tissue evidence="13">Whole Body</tissue>
    </source>
</reference>
<dbReference type="Gene3D" id="1.10.510.10">
    <property type="entry name" value="Transferase(Phosphotransferase) domain 1"/>
    <property type="match status" value="1"/>
</dbReference>